<organism evidence="2 3">
    <name type="scientific">Cylindrobasidium torrendii FP15055 ss-10</name>
    <dbReference type="NCBI Taxonomy" id="1314674"/>
    <lineage>
        <taxon>Eukaryota</taxon>
        <taxon>Fungi</taxon>
        <taxon>Dikarya</taxon>
        <taxon>Basidiomycota</taxon>
        <taxon>Agaricomycotina</taxon>
        <taxon>Agaricomycetes</taxon>
        <taxon>Agaricomycetidae</taxon>
        <taxon>Agaricales</taxon>
        <taxon>Marasmiineae</taxon>
        <taxon>Physalacriaceae</taxon>
        <taxon>Cylindrobasidium</taxon>
    </lineage>
</organism>
<dbReference type="Proteomes" id="UP000054007">
    <property type="component" value="Unassembled WGS sequence"/>
</dbReference>
<accession>A0A0D7AY83</accession>
<name>A0A0D7AY83_9AGAR</name>
<evidence type="ECO:0000313" key="3">
    <source>
        <dbReference type="Proteomes" id="UP000054007"/>
    </source>
</evidence>
<dbReference type="AlphaFoldDB" id="A0A0D7AY83"/>
<feature type="compositionally biased region" description="Low complexity" evidence="1">
    <location>
        <begin position="122"/>
        <end position="145"/>
    </location>
</feature>
<reference evidence="2 3" key="1">
    <citation type="journal article" date="2015" name="Fungal Genet. Biol.">
        <title>Evolution of novel wood decay mechanisms in Agaricales revealed by the genome sequences of Fistulina hepatica and Cylindrobasidium torrendii.</title>
        <authorList>
            <person name="Floudas D."/>
            <person name="Held B.W."/>
            <person name="Riley R."/>
            <person name="Nagy L.G."/>
            <person name="Koehler G."/>
            <person name="Ransdell A.S."/>
            <person name="Younus H."/>
            <person name="Chow J."/>
            <person name="Chiniquy J."/>
            <person name="Lipzen A."/>
            <person name="Tritt A."/>
            <person name="Sun H."/>
            <person name="Haridas S."/>
            <person name="LaButti K."/>
            <person name="Ohm R.A."/>
            <person name="Kues U."/>
            <person name="Blanchette R.A."/>
            <person name="Grigoriev I.V."/>
            <person name="Minto R.E."/>
            <person name="Hibbett D.S."/>
        </authorList>
    </citation>
    <scope>NUCLEOTIDE SEQUENCE [LARGE SCALE GENOMIC DNA]</scope>
    <source>
        <strain evidence="2 3">FP15055 ss-10</strain>
    </source>
</reference>
<feature type="region of interest" description="Disordered" evidence="1">
    <location>
        <begin position="72"/>
        <end position="145"/>
    </location>
</feature>
<feature type="region of interest" description="Disordered" evidence="1">
    <location>
        <begin position="388"/>
        <end position="408"/>
    </location>
</feature>
<proteinExistence type="predicted"/>
<gene>
    <name evidence="2" type="ORF">CYLTODRAFT_459175</name>
</gene>
<feature type="region of interest" description="Disordered" evidence="1">
    <location>
        <begin position="349"/>
        <end position="372"/>
    </location>
</feature>
<evidence type="ECO:0000313" key="2">
    <source>
        <dbReference type="EMBL" id="KIY62216.1"/>
    </source>
</evidence>
<sequence length="479" mass="51577">MSLVVSPTSFAASEPMVCDSSSCNHSIIQKGQPFFCVKDLRKDKERMSTHNPAELQVRRGPNPDEIARRSVQAHRTGASNPAGVRVASMPTYSGSGGGPRINIRAASGGPPLSFQEPPTIGSARPPSSGSLRPPSSGPSSGALLRADGYTPDHTRYFAEEACFRSAAYAAGGHTIQLKLAVAYKVLGSSKTEYLSGLQYTSPMFNATKAIPDIVADIRHQVQLLTPEPVRLLDAYGPGIFNFVWNASQLLVFDVTNSSAKDLNASIYAGIDLVKYASWMDTYSDANPYIIANHGSWSGSGGGVGRKKGGATVGDGRWKASTKGMSVRVIVVASEMERFEEHCKTERELAEKRERAANERRVSDFDDYDTDRPSNQECEFVADDFPEDNTASASFPAGPNNNWSARTEASSSLGPAITIHTQTHAFARRPTSVLTHTVSTANLVAAVAPKRSQLSTVNVSTSADTLCLYTRVEPPRFCDF</sequence>
<keyword evidence="3" id="KW-1185">Reference proteome</keyword>
<dbReference type="EMBL" id="KN880809">
    <property type="protein sequence ID" value="KIY62216.1"/>
    <property type="molecule type" value="Genomic_DNA"/>
</dbReference>
<protein>
    <submittedName>
        <fullName evidence="2">Uncharacterized protein</fullName>
    </submittedName>
</protein>
<evidence type="ECO:0000256" key="1">
    <source>
        <dbReference type="SAM" id="MobiDB-lite"/>
    </source>
</evidence>